<comment type="subcellular location">
    <subcellularLocation>
        <location evidence="5">Cytoplasm</location>
    </subcellularLocation>
</comment>
<sequence>MFQKYFDGKHFWVVADVTDHKHYPAKDHRYLALVEKKEGSNDIVAKISAVAWKAGSSRIKEFERITGQKFKDGINVMVKVSVNYQSAYGLKLTIVDISPEYTIGVLEQQRQETLRRLLAECTGYIKKVGNEYITSNKSLPYNAVLQRLAVVTSSSSAGYQDFQHTLDANTFGYRFTIDRYFTPVQGEASGIEICSKLDEIVGAQVAYDAVIIIRGGGAQTDFLVFDQFELCRRVAKLPFPVITGIGHQKDETIADLLAKTSTKTPTKAAEFIIAHNRHFEEAMLAFRNNILIKAQAMLAANNRAMNSFNAIVVNKAKDVIARQKEAHTRFNQIVVNKSKEMLLHRRSDLIHLSNQFISQPKIIVAGKNGDLKNIGDNLKVNIRKLFINQRGYLGHFDSVCRLMSPLNILNKGFAIIYHKDQIVANAGNVPLGTEIKIRMASAEIIANTKTKKEVNGNEFNL</sequence>
<keyword evidence="4 5" id="KW-0269">Exonuclease</keyword>
<dbReference type="GO" id="GO:0006308">
    <property type="term" value="P:DNA catabolic process"/>
    <property type="evidence" value="ECO:0007669"/>
    <property type="project" value="UniProtKB-UniRule"/>
</dbReference>
<keyword evidence="1" id="KW-0963">Cytoplasm</keyword>
<evidence type="ECO:0000256" key="2">
    <source>
        <dbReference type="ARBA" id="ARBA00022722"/>
    </source>
</evidence>
<dbReference type="PANTHER" id="PTHR30008">
    <property type="entry name" value="EXODEOXYRIBONUCLEASE 7 LARGE SUBUNIT"/>
    <property type="match status" value="1"/>
</dbReference>
<keyword evidence="3 5" id="KW-0378">Hydrolase</keyword>
<evidence type="ECO:0000256" key="4">
    <source>
        <dbReference type="ARBA" id="ARBA00022839"/>
    </source>
</evidence>
<reference evidence="8 9" key="1">
    <citation type="submission" date="2016-11" db="EMBL/GenBank/DDBJ databases">
        <authorList>
            <person name="Jaros S."/>
            <person name="Januszkiewicz K."/>
            <person name="Wedrychowicz H."/>
        </authorList>
    </citation>
    <scope>NUCLEOTIDE SEQUENCE [LARGE SCALE GENOMIC DNA]</scope>
    <source>
        <strain evidence="8 9">DSM 26897</strain>
    </source>
</reference>
<feature type="domain" description="OB-fold nucleic acid binding" evidence="7">
    <location>
        <begin position="9"/>
        <end position="97"/>
    </location>
</feature>
<dbReference type="EMBL" id="FQUO01000001">
    <property type="protein sequence ID" value="SHE41509.1"/>
    <property type="molecule type" value="Genomic_DNA"/>
</dbReference>
<comment type="similarity">
    <text evidence="5">Belongs to the XseA family.</text>
</comment>
<dbReference type="InterPro" id="IPR003753">
    <property type="entry name" value="Exonuc_VII_L"/>
</dbReference>
<name>A0A1M4TAF9_9BACT</name>
<keyword evidence="2 5" id="KW-0540">Nuclease</keyword>
<dbReference type="GO" id="GO:0008855">
    <property type="term" value="F:exodeoxyribonuclease VII activity"/>
    <property type="evidence" value="ECO:0007669"/>
    <property type="project" value="UniProtKB-UniRule"/>
</dbReference>
<dbReference type="CDD" id="cd04489">
    <property type="entry name" value="ExoVII_LU_OBF"/>
    <property type="match status" value="1"/>
</dbReference>
<comment type="catalytic activity">
    <reaction evidence="5">
        <text>Exonucleolytic cleavage in either 5'- to 3'- or 3'- to 5'-direction to yield nucleoside 5'-phosphates.</text>
        <dbReference type="EC" id="3.1.11.6"/>
    </reaction>
</comment>
<dbReference type="Pfam" id="PF13742">
    <property type="entry name" value="tRNA_anti_2"/>
    <property type="match status" value="1"/>
</dbReference>
<keyword evidence="9" id="KW-1185">Reference proteome</keyword>
<dbReference type="NCBIfam" id="TIGR00237">
    <property type="entry name" value="xseA"/>
    <property type="match status" value="1"/>
</dbReference>
<dbReference type="Proteomes" id="UP000184368">
    <property type="component" value="Unassembled WGS sequence"/>
</dbReference>
<protein>
    <recommendedName>
        <fullName evidence="5">Exodeoxyribonuclease 7 large subunit</fullName>
        <ecNumber evidence="5">3.1.11.6</ecNumber>
    </recommendedName>
</protein>
<dbReference type="STRING" id="1302690.BUE76_01395"/>
<evidence type="ECO:0000259" key="6">
    <source>
        <dbReference type="Pfam" id="PF02601"/>
    </source>
</evidence>
<proteinExistence type="inferred from homology"/>
<evidence type="ECO:0000259" key="7">
    <source>
        <dbReference type="Pfam" id="PF13742"/>
    </source>
</evidence>
<dbReference type="Pfam" id="PF02601">
    <property type="entry name" value="Exonuc_VII_L"/>
    <property type="match status" value="1"/>
</dbReference>
<dbReference type="GO" id="GO:0005737">
    <property type="term" value="C:cytoplasm"/>
    <property type="evidence" value="ECO:0007669"/>
    <property type="project" value="UniProtKB-SubCell"/>
</dbReference>
<evidence type="ECO:0000313" key="9">
    <source>
        <dbReference type="Proteomes" id="UP000184368"/>
    </source>
</evidence>
<dbReference type="EC" id="3.1.11.6" evidence="5"/>
<dbReference type="GO" id="GO:0009318">
    <property type="term" value="C:exodeoxyribonuclease VII complex"/>
    <property type="evidence" value="ECO:0007669"/>
    <property type="project" value="UniProtKB-UniRule"/>
</dbReference>
<dbReference type="AlphaFoldDB" id="A0A1M4TAF9"/>
<dbReference type="InterPro" id="IPR020579">
    <property type="entry name" value="Exonuc_VII_lsu_C"/>
</dbReference>
<dbReference type="InterPro" id="IPR025824">
    <property type="entry name" value="OB-fold_nuc-bd_dom"/>
</dbReference>
<dbReference type="GO" id="GO:0003676">
    <property type="term" value="F:nucleic acid binding"/>
    <property type="evidence" value="ECO:0007669"/>
    <property type="project" value="InterPro"/>
</dbReference>
<evidence type="ECO:0000256" key="5">
    <source>
        <dbReference type="RuleBase" id="RU004355"/>
    </source>
</evidence>
<evidence type="ECO:0000313" key="8">
    <source>
        <dbReference type="EMBL" id="SHE41509.1"/>
    </source>
</evidence>
<dbReference type="PANTHER" id="PTHR30008:SF0">
    <property type="entry name" value="EXODEOXYRIBONUCLEASE 7 LARGE SUBUNIT"/>
    <property type="match status" value="1"/>
</dbReference>
<evidence type="ECO:0000256" key="1">
    <source>
        <dbReference type="ARBA" id="ARBA00022490"/>
    </source>
</evidence>
<evidence type="ECO:0000256" key="3">
    <source>
        <dbReference type="ARBA" id="ARBA00022801"/>
    </source>
</evidence>
<gene>
    <name evidence="8" type="ORF">SAMN05444008_101367</name>
</gene>
<accession>A0A1M4TAF9</accession>
<organism evidence="8 9">
    <name type="scientific">Cnuella takakiae</name>
    <dbReference type="NCBI Taxonomy" id="1302690"/>
    <lineage>
        <taxon>Bacteria</taxon>
        <taxon>Pseudomonadati</taxon>
        <taxon>Bacteroidota</taxon>
        <taxon>Chitinophagia</taxon>
        <taxon>Chitinophagales</taxon>
        <taxon>Chitinophagaceae</taxon>
        <taxon>Cnuella</taxon>
    </lineage>
</organism>
<feature type="domain" description="Exonuclease VII large subunit C-terminal" evidence="6">
    <location>
        <begin position="134"/>
        <end position="445"/>
    </location>
</feature>